<dbReference type="GO" id="GO:0003677">
    <property type="term" value="F:DNA binding"/>
    <property type="evidence" value="ECO:0007669"/>
    <property type="project" value="UniProtKB-KW"/>
</dbReference>
<reference evidence="1 2" key="1">
    <citation type="submission" date="2017-09" db="EMBL/GenBank/DDBJ databases">
        <authorList>
            <person name="Lee N."/>
            <person name="Cho B.-K."/>
        </authorList>
    </citation>
    <scope>NUCLEOTIDE SEQUENCE [LARGE SCALE GENOMIC DNA]</scope>
    <source>
        <strain evidence="1 2">ATCC 12769</strain>
    </source>
</reference>
<gene>
    <name evidence="1" type="ORF">CP967_33055</name>
</gene>
<dbReference type="PANTHER" id="PTHR38479">
    <property type="entry name" value="LMO0824 PROTEIN"/>
    <property type="match status" value="1"/>
</dbReference>
<proteinExistence type="predicted"/>
<keyword evidence="2" id="KW-1185">Reference proteome</keyword>
<dbReference type="OrthoDB" id="9148135at2"/>
<dbReference type="KEGG" id="snk:CP967_33055"/>
<dbReference type="InterPro" id="IPR009351">
    <property type="entry name" value="AlkZ-like"/>
</dbReference>
<sequence length="383" mass="42264">MPITPRALNRSTLARQLLLRREPIGPEEALRRVVALQAQQPASPYIALWNRVEGFDPAVLDRAVRDRRAVRSTLMRLTLHLVHTEDYRPFREAMEPVLRGSRLGDARFRASGLTADDVRALLPGLLRYAEQDRSAEELRGMLAELTGAPMESAAWRMLRQYAPLWHAPAGGPWSFGTRQSYAAAAGGFVPRTDPGAAAEGLRTMLLRYLQGFGPATVADMAQFAMVPQNRVRPALQALGDRIERLEGPGGAVLHDLPGAPRPDPGTPAPPRLMAMWDSTLLVYADRSRVIPPAYRKTVIRVNGDVLPTVLVDGYVAGVWRPRGTAVEVGAFHPLPEETWRALEPEARSLAALLAGRDPAAYRRYDHWWTKGIPAAEVRLLAAD</sequence>
<organism evidence="1 2">
    <name type="scientific">Streptomyces nitrosporeus</name>
    <dbReference type="NCBI Taxonomy" id="28894"/>
    <lineage>
        <taxon>Bacteria</taxon>
        <taxon>Bacillati</taxon>
        <taxon>Actinomycetota</taxon>
        <taxon>Actinomycetes</taxon>
        <taxon>Kitasatosporales</taxon>
        <taxon>Streptomycetaceae</taxon>
        <taxon>Streptomyces</taxon>
    </lineage>
</organism>
<dbReference type="PANTHER" id="PTHR38479:SF2">
    <property type="entry name" value="WINGED HELIX DNA-BINDING DOMAIN-CONTAINING PROTEIN"/>
    <property type="match status" value="1"/>
</dbReference>
<dbReference type="AlphaFoldDB" id="A0A5J6FHT0"/>
<keyword evidence="1" id="KW-0238">DNA-binding</keyword>
<dbReference type="Proteomes" id="UP000326178">
    <property type="component" value="Chromosome"/>
</dbReference>
<evidence type="ECO:0000313" key="2">
    <source>
        <dbReference type="Proteomes" id="UP000326178"/>
    </source>
</evidence>
<accession>A0A5J6FHT0</accession>
<evidence type="ECO:0000313" key="1">
    <source>
        <dbReference type="EMBL" id="QEU76159.1"/>
    </source>
</evidence>
<dbReference type="EMBL" id="CP023702">
    <property type="protein sequence ID" value="QEU76159.1"/>
    <property type="molecule type" value="Genomic_DNA"/>
</dbReference>
<protein>
    <submittedName>
        <fullName evidence="1">Winged helix DNA-binding domain-containing protein</fullName>
    </submittedName>
</protein>
<dbReference type="Pfam" id="PF06224">
    <property type="entry name" value="AlkZ-like"/>
    <property type="match status" value="1"/>
</dbReference>
<name>A0A5J6FHT0_9ACTN</name>